<evidence type="ECO:0000313" key="4">
    <source>
        <dbReference type="Proteomes" id="UP000555103"/>
    </source>
</evidence>
<organism evidence="3 4">
    <name type="scientific">Dysgonomonas hofstadii</name>
    <dbReference type="NCBI Taxonomy" id="637886"/>
    <lineage>
        <taxon>Bacteria</taxon>
        <taxon>Pseudomonadati</taxon>
        <taxon>Bacteroidota</taxon>
        <taxon>Bacteroidia</taxon>
        <taxon>Bacteroidales</taxon>
        <taxon>Dysgonomonadaceae</taxon>
        <taxon>Dysgonomonas</taxon>
    </lineage>
</organism>
<sequence length="121" mass="13950">MAEHNELGKRGEDAAVRYLRQKGYDIIKRNWLYEKYEIDIIASNEEFIVFAEVKTRSSSQWGNPEEAVSKGKIKRIVEAADFYLKENDIDLPARFDVIAAIWNGQGFEIEHIDDAFLAPVN</sequence>
<proteinExistence type="inferred from homology"/>
<evidence type="ECO:0000256" key="1">
    <source>
        <dbReference type="ARBA" id="ARBA00006738"/>
    </source>
</evidence>
<dbReference type="InterPro" id="IPR003509">
    <property type="entry name" value="UPF0102_YraN-like"/>
</dbReference>
<dbReference type="CDD" id="cd20736">
    <property type="entry name" value="PoNe_Nuclease"/>
    <property type="match status" value="1"/>
</dbReference>
<keyword evidence="4" id="KW-1185">Reference proteome</keyword>
<dbReference type="EMBL" id="JACIEP010000004">
    <property type="protein sequence ID" value="MBB4035533.1"/>
    <property type="molecule type" value="Genomic_DNA"/>
</dbReference>
<dbReference type="PANTHER" id="PTHR34039">
    <property type="entry name" value="UPF0102 PROTEIN YRAN"/>
    <property type="match status" value="1"/>
</dbReference>
<dbReference type="RefSeq" id="WP_183306468.1">
    <property type="nucleotide sequence ID" value="NZ_JACIEP010000004.1"/>
</dbReference>
<dbReference type="InterPro" id="IPR011856">
    <property type="entry name" value="tRNA_endonuc-like_dom_sf"/>
</dbReference>
<keyword evidence="3" id="KW-0255">Endonuclease</keyword>
<evidence type="ECO:0000313" key="3">
    <source>
        <dbReference type="EMBL" id="MBB4035533.1"/>
    </source>
</evidence>
<comment type="caution">
    <text evidence="3">The sequence shown here is derived from an EMBL/GenBank/DDBJ whole genome shotgun (WGS) entry which is preliminary data.</text>
</comment>
<dbReference type="PANTHER" id="PTHR34039:SF1">
    <property type="entry name" value="UPF0102 PROTEIN YRAN"/>
    <property type="match status" value="1"/>
</dbReference>
<keyword evidence="3" id="KW-0540">Nuclease</keyword>
<dbReference type="Pfam" id="PF02021">
    <property type="entry name" value="UPF0102"/>
    <property type="match status" value="1"/>
</dbReference>
<dbReference type="AlphaFoldDB" id="A0A840CUT9"/>
<dbReference type="HAMAP" id="MF_00048">
    <property type="entry name" value="UPF0102"/>
    <property type="match status" value="1"/>
</dbReference>
<protein>
    <recommendedName>
        <fullName evidence="2">UPF0102 protein GGR21_001426</fullName>
    </recommendedName>
</protein>
<dbReference type="Gene3D" id="3.40.1350.10">
    <property type="match status" value="1"/>
</dbReference>
<dbReference type="Proteomes" id="UP000555103">
    <property type="component" value="Unassembled WGS sequence"/>
</dbReference>
<accession>A0A840CUT9</accession>
<reference evidence="3 4" key="1">
    <citation type="submission" date="2020-08" db="EMBL/GenBank/DDBJ databases">
        <title>Genomic Encyclopedia of Type Strains, Phase IV (KMG-IV): sequencing the most valuable type-strain genomes for metagenomic binning, comparative biology and taxonomic classification.</title>
        <authorList>
            <person name="Goeker M."/>
        </authorList>
    </citation>
    <scope>NUCLEOTIDE SEQUENCE [LARGE SCALE GENOMIC DNA]</scope>
    <source>
        <strain evidence="3 4">DSM 104969</strain>
    </source>
</reference>
<dbReference type="NCBIfam" id="NF009154">
    <property type="entry name" value="PRK12497.3-3"/>
    <property type="match status" value="1"/>
</dbReference>
<dbReference type="NCBIfam" id="TIGR00252">
    <property type="entry name" value="YraN family protein"/>
    <property type="match status" value="1"/>
</dbReference>
<dbReference type="GO" id="GO:0003676">
    <property type="term" value="F:nucleic acid binding"/>
    <property type="evidence" value="ECO:0007669"/>
    <property type="project" value="InterPro"/>
</dbReference>
<dbReference type="GO" id="GO:0004519">
    <property type="term" value="F:endonuclease activity"/>
    <property type="evidence" value="ECO:0007669"/>
    <property type="project" value="UniProtKB-KW"/>
</dbReference>
<evidence type="ECO:0000256" key="2">
    <source>
        <dbReference type="HAMAP-Rule" id="MF_00048"/>
    </source>
</evidence>
<gene>
    <name evidence="3" type="ORF">GGR21_001426</name>
</gene>
<dbReference type="InterPro" id="IPR011335">
    <property type="entry name" value="Restrct_endonuc-II-like"/>
</dbReference>
<name>A0A840CUT9_9BACT</name>
<comment type="similarity">
    <text evidence="1 2">Belongs to the UPF0102 family.</text>
</comment>
<dbReference type="SUPFAM" id="SSF52980">
    <property type="entry name" value="Restriction endonuclease-like"/>
    <property type="match status" value="1"/>
</dbReference>
<keyword evidence="3" id="KW-0378">Hydrolase</keyword>
<dbReference type="NCBIfam" id="NF009150">
    <property type="entry name" value="PRK12497.1-3"/>
    <property type="match status" value="1"/>
</dbReference>